<dbReference type="OrthoDB" id="4157998at2759"/>
<proteinExistence type="predicted"/>
<protein>
    <submittedName>
        <fullName evidence="2">Uncharacterized protein</fullName>
    </submittedName>
</protein>
<feature type="region of interest" description="Disordered" evidence="1">
    <location>
        <begin position="1"/>
        <end position="53"/>
    </location>
</feature>
<reference evidence="2 3" key="1">
    <citation type="submission" date="2013-03" db="EMBL/GenBank/DDBJ databases">
        <title>The Genome Sequence of Cladophialophora carrionii CBS 160.54.</title>
        <authorList>
            <consortium name="The Broad Institute Genomics Platform"/>
            <person name="Cuomo C."/>
            <person name="de Hoog S."/>
            <person name="Gorbushina A."/>
            <person name="Walker B."/>
            <person name="Young S.K."/>
            <person name="Zeng Q."/>
            <person name="Gargeya S."/>
            <person name="Fitzgerald M."/>
            <person name="Haas B."/>
            <person name="Abouelleil A."/>
            <person name="Allen A.W."/>
            <person name="Alvarado L."/>
            <person name="Arachchi H.M."/>
            <person name="Berlin A.M."/>
            <person name="Chapman S.B."/>
            <person name="Gainer-Dewar J."/>
            <person name="Goldberg J."/>
            <person name="Griggs A."/>
            <person name="Gujja S."/>
            <person name="Hansen M."/>
            <person name="Howarth C."/>
            <person name="Imamovic A."/>
            <person name="Ireland A."/>
            <person name="Larimer J."/>
            <person name="McCowan C."/>
            <person name="Murphy C."/>
            <person name="Pearson M."/>
            <person name="Poon T.W."/>
            <person name="Priest M."/>
            <person name="Roberts A."/>
            <person name="Saif S."/>
            <person name="Shea T."/>
            <person name="Sisk P."/>
            <person name="Sykes S."/>
            <person name="Wortman J."/>
            <person name="Nusbaum C."/>
            <person name="Birren B."/>
        </authorList>
    </citation>
    <scope>NUCLEOTIDE SEQUENCE [LARGE SCALE GENOMIC DNA]</scope>
    <source>
        <strain evidence="2 3">CBS 160.54</strain>
    </source>
</reference>
<dbReference type="EMBL" id="KB822708">
    <property type="protein sequence ID" value="ETI20518.1"/>
    <property type="molecule type" value="Genomic_DNA"/>
</dbReference>
<dbReference type="HOGENOM" id="CLU_1447530_0_0_1"/>
<accession>V9D2K7</accession>
<dbReference type="GeneID" id="19987048"/>
<organism evidence="2 3">
    <name type="scientific">Cladophialophora carrionii CBS 160.54</name>
    <dbReference type="NCBI Taxonomy" id="1279043"/>
    <lineage>
        <taxon>Eukaryota</taxon>
        <taxon>Fungi</taxon>
        <taxon>Dikarya</taxon>
        <taxon>Ascomycota</taxon>
        <taxon>Pezizomycotina</taxon>
        <taxon>Eurotiomycetes</taxon>
        <taxon>Chaetothyriomycetidae</taxon>
        <taxon>Chaetothyriales</taxon>
        <taxon>Herpotrichiellaceae</taxon>
        <taxon>Cladophialophora</taxon>
    </lineage>
</organism>
<name>V9D2K7_9EURO</name>
<feature type="compositionally biased region" description="Polar residues" evidence="1">
    <location>
        <begin position="1"/>
        <end position="16"/>
    </location>
</feature>
<evidence type="ECO:0000313" key="2">
    <source>
        <dbReference type="EMBL" id="ETI20518.1"/>
    </source>
</evidence>
<sequence length="187" mass="21217">MSSTTDTAKSNNTSLLSRIFRRGSKLPAKDAASTTSQDPLVHGQPMKSTSNEEHDLVSELMAKANTMGEGEFKAYLKQHKEEVEAMYRKQGGGIASGDWVSRDWATDAGYPPAEAPEHQTLFEEALQISQHLHHKRMHRCFEQQSRRIKHASFKHQLHPKPPTLDSTSWKNWKTARLCDVFVHHSLE</sequence>
<gene>
    <name evidence="2" type="ORF">G647_08555</name>
</gene>
<dbReference type="VEuPathDB" id="FungiDB:G647_08555"/>
<dbReference type="RefSeq" id="XP_008731086.1">
    <property type="nucleotide sequence ID" value="XM_008732864.1"/>
</dbReference>
<evidence type="ECO:0000256" key="1">
    <source>
        <dbReference type="SAM" id="MobiDB-lite"/>
    </source>
</evidence>
<dbReference type="Proteomes" id="UP000030678">
    <property type="component" value="Unassembled WGS sequence"/>
</dbReference>
<dbReference type="AlphaFoldDB" id="V9D2K7"/>
<evidence type="ECO:0000313" key="3">
    <source>
        <dbReference type="Proteomes" id="UP000030678"/>
    </source>
</evidence>